<feature type="domain" description="AB hydrolase-1" evidence="1">
    <location>
        <begin position="4"/>
        <end position="202"/>
    </location>
</feature>
<dbReference type="Gene3D" id="3.40.50.1820">
    <property type="entry name" value="alpha/beta hydrolase"/>
    <property type="match status" value="1"/>
</dbReference>
<gene>
    <name evidence="2" type="ORF">FB476_3258</name>
</gene>
<proteinExistence type="predicted"/>
<keyword evidence="2" id="KW-0378">Hydrolase</keyword>
<dbReference type="SUPFAM" id="SSF53474">
    <property type="entry name" value="alpha/beta-Hydrolases"/>
    <property type="match status" value="1"/>
</dbReference>
<dbReference type="EMBL" id="VFPU01000004">
    <property type="protein sequence ID" value="TQM90305.1"/>
    <property type="molecule type" value="Genomic_DNA"/>
</dbReference>
<dbReference type="PANTHER" id="PTHR37017:SF11">
    <property type="entry name" value="ESTERASE_LIPASE_THIOESTERASE DOMAIN-CONTAINING PROTEIN"/>
    <property type="match status" value="1"/>
</dbReference>
<name>A0A543K5G0_9MICO</name>
<evidence type="ECO:0000259" key="1">
    <source>
        <dbReference type="Pfam" id="PF12697"/>
    </source>
</evidence>
<dbReference type="GO" id="GO:0016787">
    <property type="term" value="F:hydrolase activity"/>
    <property type="evidence" value="ECO:0007669"/>
    <property type="project" value="UniProtKB-KW"/>
</dbReference>
<dbReference type="PANTHER" id="PTHR37017">
    <property type="entry name" value="AB HYDROLASE-1 DOMAIN-CONTAINING PROTEIN-RELATED"/>
    <property type="match status" value="1"/>
</dbReference>
<dbReference type="Proteomes" id="UP000315133">
    <property type="component" value="Unassembled WGS sequence"/>
</dbReference>
<dbReference type="OrthoDB" id="9773549at2"/>
<organism evidence="2 3">
    <name type="scientific">Ornithinimicrobium humiphilum</name>
    <dbReference type="NCBI Taxonomy" id="125288"/>
    <lineage>
        <taxon>Bacteria</taxon>
        <taxon>Bacillati</taxon>
        <taxon>Actinomycetota</taxon>
        <taxon>Actinomycetes</taxon>
        <taxon>Micrococcales</taxon>
        <taxon>Ornithinimicrobiaceae</taxon>
        <taxon>Ornithinimicrobium</taxon>
    </lineage>
</organism>
<reference evidence="2 3" key="1">
    <citation type="submission" date="2019-06" db="EMBL/GenBank/DDBJ databases">
        <title>Sequencing the genomes of 1000 actinobacteria strains.</title>
        <authorList>
            <person name="Klenk H.-P."/>
        </authorList>
    </citation>
    <scope>NUCLEOTIDE SEQUENCE [LARGE SCALE GENOMIC DNA]</scope>
    <source>
        <strain evidence="2 3">DSM 12362</strain>
    </source>
</reference>
<sequence length="214" mass="22918">MRYVLVPGAGGQAWYWHRVVPLLPDAVAVELPADDPDAGLAAYADAIVAAAGPDPGPVTVVAQSMGGLSAPLVCDRMDVRRLVLVNAMVPRTGETGGQWWEATGHTFDGELDPLVHFFADVPEDITREAFASPPRDQSTRPFEDPWPLPAWPDVPTTVVAGRDDRFFPPGFQRRVAKERLGLDVIDIPGGHLLALSRPGELAGVLLSLDEGDAS</sequence>
<dbReference type="InterPro" id="IPR052897">
    <property type="entry name" value="Sec-Metab_Biosynth_Hydrolase"/>
</dbReference>
<dbReference type="Pfam" id="PF12697">
    <property type="entry name" value="Abhydrolase_6"/>
    <property type="match status" value="1"/>
</dbReference>
<dbReference type="RefSeq" id="WP_141821331.1">
    <property type="nucleotide sequence ID" value="NZ_BAAAIL010000005.1"/>
</dbReference>
<dbReference type="InterPro" id="IPR029058">
    <property type="entry name" value="AB_hydrolase_fold"/>
</dbReference>
<evidence type="ECO:0000313" key="2">
    <source>
        <dbReference type="EMBL" id="TQM90305.1"/>
    </source>
</evidence>
<comment type="caution">
    <text evidence="2">The sequence shown here is derived from an EMBL/GenBank/DDBJ whole genome shotgun (WGS) entry which is preliminary data.</text>
</comment>
<accession>A0A543K5G0</accession>
<dbReference type="AlphaFoldDB" id="A0A543K5G0"/>
<protein>
    <submittedName>
        <fullName evidence="2">Alpha/beta hydrolase family protein</fullName>
    </submittedName>
</protein>
<evidence type="ECO:0000313" key="3">
    <source>
        <dbReference type="Proteomes" id="UP000315133"/>
    </source>
</evidence>
<dbReference type="InterPro" id="IPR000073">
    <property type="entry name" value="AB_hydrolase_1"/>
</dbReference>
<keyword evidence="3" id="KW-1185">Reference proteome</keyword>